<dbReference type="Pfam" id="PF12796">
    <property type="entry name" value="Ank_2"/>
    <property type="match status" value="1"/>
</dbReference>
<feature type="unsure residue" description="I or L" evidence="10">
    <location>
        <position position="106"/>
    </location>
</feature>
<dbReference type="AlphaFoldDB" id="A0A2I4C8S5"/>
<evidence type="ECO:0000313" key="9">
    <source>
        <dbReference type="Proteomes" id="UP000192220"/>
    </source>
</evidence>
<accession>A0A2I4C8S5</accession>
<name>A0A2I4C8S5_AUSLI</name>
<evidence type="ECO:0000256" key="2">
    <source>
        <dbReference type="ARBA" id="ARBA00023043"/>
    </source>
</evidence>
<evidence type="ECO:0000256" key="6">
    <source>
        <dbReference type="ARBA" id="ARBA00045368"/>
    </source>
</evidence>
<keyword evidence="9" id="KW-1185">Reference proteome</keyword>
<sequence length="307" mass="34340">MDVHSSANHRQMDYNLDNMDAKHGKGLLCPEDRFDSGVDSLKEDEDLSREFGDMSMDPTEPVSEEYEPWRAAVTEDGDTLLHLSIIHEATEKAQHLIRLSYNHSFLNIQNHQRQTALHLAVITEQPQLLDQLLKAGADPLLVDNSGNTPLHIACKRGSLTCFGVITQNCQRRLTSILSAYNYSGHNCLHLASVNGYISLVESLIRLGADINAQEPCSGRTALHLAVDHQNPTLVCCLLNLGADVNCLNYGGFTPYHLTFGRHNNEIRSQLYDRTSQELRDMPDSESDDSDMEGLSEDEVYDDIKFGK</sequence>
<dbReference type="PROSITE" id="PS50088">
    <property type="entry name" value="ANK_REPEAT"/>
    <property type="match status" value="3"/>
</dbReference>
<dbReference type="GO" id="GO:0051059">
    <property type="term" value="F:NF-kappaB binding"/>
    <property type="evidence" value="ECO:0007669"/>
    <property type="project" value="TreeGrafter"/>
</dbReference>
<comment type="similarity">
    <text evidence="3">Belongs to the NF-kappa-B inhibitor family.</text>
</comment>
<proteinExistence type="inferred from homology"/>
<evidence type="ECO:0000313" key="10">
    <source>
        <dbReference type="RefSeq" id="XP_013876375.1"/>
    </source>
</evidence>
<dbReference type="PANTHER" id="PTHR46680">
    <property type="entry name" value="NF-KAPPA-B INHIBITOR ALPHA"/>
    <property type="match status" value="1"/>
</dbReference>
<gene>
    <name evidence="10" type="primary">nfkbiaa</name>
</gene>
<dbReference type="GO" id="GO:0071356">
    <property type="term" value="P:cellular response to tumor necrosis factor"/>
    <property type="evidence" value="ECO:0007669"/>
    <property type="project" value="TreeGrafter"/>
</dbReference>
<comment type="function">
    <text evidence="6">Inhibits the activity of dimeric NF-kappa-B/REL complexes by trapping REL (RELA/p65 and NFKB1/p50) dimers in the cytoplasm by masking their nuclear localization signals. On cellular stimulation by immune and pro-inflammatory responses, becomes phosphorylated promoting ubiquitination and degradation, enabling the dimeric RELA to translocate to the nucleus and activate transcription.</text>
</comment>
<dbReference type="KEGG" id="alim:106526335"/>
<dbReference type="InterPro" id="IPR036770">
    <property type="entry name" value="Ankyrin_rpt-contain_sf"/>
</dbReference>
<dbReference type="STRING" id="52670.A0A2I4C8S5"/>
<dbReference type="GO" id="GO:0005829">
    <property type="term" value="C:cytosol"/>
    <property type="evidence" value="ECO:0007669"/>
    <property type="project" value="TreeGrafter"/>
</dbReference>
<dbReference type="Gene3D" id="1.25.40.20">
    <property type="entry name" value="Ankyrin repeat-containing domain"/>
    <property type="match status" value="1"/>
</dbReference>
<protein>
    <recommendedName>
        <fullName evidence="4">NF-kappa-B inhibitor alpha</fullName>
    </recommendedName>
    <alternativeName>
        <fullName evidence="5">I-kappa-B-alpha</fullName>
    </alternativeName>
</protein>
<dbReference type="Pfam" id="PF00023">
    <property type="entry name" value="Ank"/>
    <property type="match status" value="1"/>
</dbReference>
<dbReference type="InterPro" id="IPR002110">
    <property type="entry name" value="Ankyrin_rpt"/>
</dbReference>
<dbReference type="SMART" id="SM00248">
    <property type="entry name" value="ANK"/>
    <property type="match status" value="5"/>
</dbReference>
<feature type="repeat" description="ANK" evidence="7">
    <location>
        <begin position="217"/>
        <end position="249"/>
    </location>
</feature>
<dbReference type="PANTHER" id="PTHR46680:SF1">
    <property type="entry name" value="NF-KAPPA-B INHIBITOR ALPHA"/>
    <property type="match status" value="1"/>
</dbReference>
<evidence type="ECO:0000256" key="5">
    <source>
        <dbReference type="ARBA" id="ARBA00041987"/>
    </source>
</evidence>
<evidence type="ECO:0000256" key="1">
    <source>
        <dbReference type="ARBA" id="ARBA00022737"/>
    </source>
</evidence>
<dbReference type="SUPFAM" id="SSF48403">
    <property type="entry name" value="Ankyrin repeat"/>
    <property type="match status" value="1"/>
</dbReference>
<feature type="compositionally biased region" description="Acidic residues" evidence="8">
    <location>
        <begin position="283"/>
        <end position="300"/>
    </location>
</feature>
<feature type="repeat" description="ANK" evidence="7">
    <location>
        <begin position="183"/>
        <end position="215"/>
    </location>
</feature>
<keyword evidence="1" id="KW-0677">Repeat</keyword>
<evidence type="ECO:0000256" key="7">
    <source>
        <dbReference type="PROSITE-ProRule" id="PRU00023"/>
    </source>
</evidence>
<dbReference type="InterPro" id="IPR051070">
    <property type="entry name" value="NF-kappa-B_inhibitor"/>
</dbReference>
<dbReference type="OrthoDB" id="20727at2759"/>
<feature type="region of interest" description="Disordered" evidence="8">
    <location>
        <begin position="274"/>
        <end position="307"/>
    </location>
</feature>
<dbReference type="InParanoid" id="A0A2I4C8S5"/>
<organism evidence="9 10">
    <name type="scientific">Austrofundulus limnaeus</name>
    <name type="common">Annual killifish</name>
    <dbReference type="NCBI Taxonomy" id="52670"/>
    <lineage>
        <taxon>Eukaryota</taxon>
        <taxon>Metazoa</taxon>
        <taxon>Chordata</taxon>
        <taxon>Craniata</taxon>
        <taxon>Vertebrata</taxon>
        <taxon>Euteleostomi</taxon>
        <taxon>Actinopterygii</taxon>
        <taxon>Neopterygii</taxon>
        <taxon>Teleostei</taxon>
        <taxon>Neoteleostei</taxon>
        <taxon>Acanthomorphata</taxon>
        <taxon>Ovalentaria</taxon>
        <taxon>Atherinomorphae</taxon>
        <taxon>Cyprinodontiformes</taxon>
        <taxon>Rivulidae</taxon>
        <taxon>Austrofundulus</taxon>
    </lineage>
</organism>
<dbReference type="PROSITE" id="PS50297">
    <property type="entry name" value="ANK_REP_REGION"/>
    <property type="match status" value="3"/>
</dbReference>
<reference evidence="10" key="1">
    <citation type="submission" date="2025-08" db="UniProtKB">
        <authorList>
            <consortium name="RefSeq"/>
        </authorList>
    </citation>
    <scope>IDENTIFICATION</scope>
    <source>
        <strain evidence="10">Quisiro</strain>
        <tissue evidence="10">Liver</tissue>
    </source>
</reference>
<dbReference type="PRINTS" id="PR01415">
    <property type="entry name" value="ANKYRIN"/>
</dbReference>
<evidence type="ECO:0000256" key="4">
    <source>
        <dbReference type="ARBA" id="ARBA00041123"/>
    </source>
</evidence>
<dbReference type="GO" id="GO:0034142">
    <property type="term" value="P:toll-like receptor 4 signaling pathway"/>
    <property type="evidence" value="ECO:0007669"/>
    <property type="project" value="TreeGrafter"/>
</dbReference>
<feature type="repeat" description="ANK" evidence="7">
    <location>
        <begin position="112"/>
        <end position="144"/>
    </location>
</feature>
<evidence type="ECO:0000256" key="3">
    <source>
        <dbReference type="ARBA" id="ARBA00038439"/>
    </source>
</evidence>
<evidence type="ECO:0000256" key="8">
    <source>
        <dbReference type="SAM" id="MobiDB-lite"/>
    </source>
</evidence>
<keyword evidence="2 7" id="KW-0040">ANK repeat</keyword>
<dbReference type="Proteomes" id="UP000192220">
    <property type="component" value="Unplaced"/>
</dbReference>
<dbReference type="RefSeq" id="XP_013876375.1">
    <property type="nucleotide sequence ID" value="XM_014020921.1"/>
</dbReference>